<sequence length="407" mass="46883">MKQDKVNIKVVPDLRRVKNRERFPLKLRVTYKGVRKYYATGYDATAAEWDQLNTAEAKGDLRRIRQEIGIIEKDAERCCEGIVPFSFSQFESSFFEERIYTESIEILYNNYISELKSKDQHGTADSYTSSINCLKKYRRAPQLAHITKEYLEGFEAWMLSRGRSITTVGIYLRPLRTIMNIARENGLIKPEAYPFGKRKYIIPTGKNIKKALSKAQLKQVFEYPVPPDSGISKAKDFWIFSYLCNGINMMDIALLKHRNAHPSYITFLREKTKRTTKGSPVNIIATRNTYIDQIIAKWGQPFTHADGYIFNIAEIGDDAETIRKKVKQFTKNTNKWMKKIGEDLGFEMPVTTYVARHSYATILVQSGAPLKLASTNLGHQSLMTTERYFAGFEMGVQAEYARNLVEF</sequence>
<dbReference type="Proteomes" id="UP000570474">
    <property type="component" value="Unassembled WGS sequence"/>
</dbReference>
<keyword evidence="9" id="KW-1185">Reference proteome</keyword>
<evidence type="ECO:0000313" key="9">
    <source>
        <dbReference type="Proteomes" id="UP000570474"/>
    </source>
</evidence>
<dbReference type="PROSITE" id="PS51898">
    <property type="entry name" value="TYR_RECOMBINASE"/>
    <property type="match status" value="1"/>
</dbReference>
<dbReference type="SUPFAM" id="SSF56349">
    <property type="entry name" value="DNA breaking-rejoining enzymes"/>
    <property type="match status" value="1"/>
</dbReference>
<dbReference type="Pfam" id="PF00589">
    <property type="entry name" value="Phage_integrase"/>
    <property type="match status" value="1"/>
</dbReference>
<evidence type="ECO:0000256" key="4">
    <source>
        <dbReference type="ARBA" id="ARBA00023172"/>
    </source>
</evidence>
<dbReference type="RefSeq" id="WP_168870770.1">
    <property type="nucleotide sequence ID" value="NZ_JABAIA010000001.1"/>
</dbReference>
<keyword evidence="2" id="KW-0229">DNA integration</keyword>
<accession>A0A847RZT6</accession>
<keyword evidence="3 5" id="KW-0238">DNA-binding</keyword>
<organism evidence="8 9">
    <name type="scientific">Chitinophaga varians</name>
    <dbReference type="NCBI Taxonomy" id="2202339"/>
    <lineage>
        <taxon>Bacteria</taxon>
        <taxon>Pseudomonadati</taxon>
        <taxon>Bacteroidota</taxon>
        <taxon>Chitinophagia</taxon>
        <taxon>Chitinophagales</taxon>
        <taxon>Chitinophagaceae</taxon>
        <taxon>Chitinophaga</taxon>
    </lineage>
</organism>
<dbReference type="Pfam" id="PF17293">
    <property type="entry name" value="Arm-DNA-bind_5"/>
    <property type="match status" value="1"/>
</dbReference>
<reference evidence="8 9" key="1">
    <citation type="submission" date="2020-04" db="EMBL/GenBank/DDBJ databases">
        <authorList>
            <person name="Yin C."/>
        </authorList>
    </citation>
    <scope>NUCLEOTIDE SEQUENCE [LARGE SCALE GENOMIC DNA]</scope>
    <source>
        <strain evidence="8 9">Ae27</strain>
    </source>
</reference>
<evidence type="ECO:0000259" key="7">
    <source>
        <dbReference type="PROSITE" id="PS51900"/>
    </source>
</evidence>
<comment type="caution">
    <text evidence="8">The sequence shown here is derived from an EMBL/GenBank/DDBJ whole genome shotgun (WGS) entry which is preliminary data.</text>
</comment>
<dbReference type="InterPro" id="IPR013762">
    <property type="entry name" value="Integrase-like_cat_sf"/>
</dbReference>
<dbReference type="InterPro" id="IPR025269">
    <property type="entry name" value="SAM-like_dom"/>
</dbReference>
<dbReference type="InterPro" id="IPR002104">
    <property type="entry name" value="Integrase_catalytic"/>
</dbReference>
<evidence type="ECO:0000256" key="2">
    <source>
        <dbReference type="ARBA" id="ARBA00022908"/>
    </source>
</evidence>
<evidence type="ECO:0000259" key="6">
    <source>
        <dbReference type="PROSITE" id="PS51898"/>
    </source>
</evidence>
<feature type="domain" description="Tyr recombinase" evidence="6">
    <location>
        <begin position="207"/>
        <end position="401"/>
    </location>
</feature>
<dbReference type="PANTHER" id="PTHR30349">
    <property type="entry name" value="PHAGE INTEGRASE-RELATED"/>
    <property type="match status" value="1"/>
</dbReference>
<dbReference type="InterPro" id="IPR050090">
    <property type="entry name" value="Tyrosine_recombinase_XerCD"/>
</dbReference>
<keyword evidence="4" id="KW-0233">DNA recombination</keyword>
<dbReference type="InterPro" id="IPR010998">
    <property type="entry name" value="Integrase_recombinase_N"/>
</dbReference>
<evidence type="ECO:0000313" key="8">
    <source>
        <dbReference type="EMBL" id="NLR64841.1"/>
    </source>
</evidence>
<comment type="similarity">
    <text evidence="1">Belongs to the 'phage' integrase family.</text>
</comment>
<dbReference type="Gene3D" id="1.10.443.10">
    <property type="entry name" value="Intergrase catalytic core"/>
    <property type="match status" value="1"/>
</dbReference>
<dbReference type="GO" id="GO:0003677">
    <property type="term" value="F:DNA binding"/>
    <property type="evidence" value="ECO:0007669"/>
    <property type="project" value="UniProtKB-UniRule"/>
</dbReference>
<dbReference type="GO" id="GO:0015074">
    <property type="term" value="P:DNA integration"/>
    <property type="evidence" value="ECO:0007669"/>
    <property type="project" value="UniProtKB-KW"/>
</dbReference>
<dbReference type="InterPro" id="IPR011010">
    <property type="entry name" value="DNA_brk_join_enz"/>
</dbReference>
<dbReference type="InterPro" id="IPR044068">
    <property type="entry name" value="CB"/>
</dbReference>
<dbReference type="GO" id="GO:0006310">
    <property type="term" value="P:DNA recombination"/>
    <property type="evidence" value="ECO:0007669"/>
    <property type="project" value="UniProtKB-KW"/>
</dbReference>
<feature type="domain" description="Core-binding (CB)" evidence="7">
    <location>
        <begin position="102"/>
        <end position="183"/>
    </location>
</feature>
<evidence type="ECO:0000256" key="5">
    <source>
        <dbReference type="PROSITE-ProRule" id="PRU01248"/>
    </source>
</evidence>
<dbReference type="Pfam" id="PF13102">
    <property type="entry name" value="Phage_int_SAM_5"/>
    <property type="match status" value="1"/>
</dbReference>
<dbReference type="InterPro" id="IPR035386">
    <property type="entry name" value="Arm-DNA-bind_5"/>
</dbReference>
<dbReference type="EMBL" id="JABAIA010000001">
    <property type="protein sequence ID" value="NLR64841.1"/>
    <property type="molecule type" value="Genomic_DNA"/>
</dbReference>
<evidence type="ECO:0000256" key="3">
    <source>
        <dbReference type="ARBA" id="ARBA00023125"/>
    </source>
</evidence>
<name>A0A847RZT6_9BACT</name>
<evidence type="ECO:0000256" key="1">
    <source>
        <dbReference type="ARBA" id="ARBA00008857"/>
    </source>
</evidence>
<protein>
    <submittedName>
        <fullName evidence="8">Tyrosine-type recombinase/integrase</fullName>
    </submittedName>
</protein>
<dbReference type="PROSITE" id="PS51900">
    <property type="entry name" value="CB"/>
    <property type="match status" value="1"/>
</dbReference>
<dbReference type="PANTHER" id="PTHR30349:SF64">
    <property type="entry name" value="PROPHAGE INTEGRASE INTD-RELATED"/>
    <property type="match status" value="1"/>
</dbReference>
<proteinExistence type="inferred from homology"/>
<dbReference type="Gene3D" id="1.10.150.130">
    <property type="match status" value="1"/>
</dbReference>
<dbReference type="AlphaFoldDB" id="A0A847RZT6"/>
<gene>
    <name evidence="8" type="ORF">HGH92_11050</name>
</gene>